<dbReference type="EMBL" id="CP036525">
    <property type="protein sequence ID" value="QDT05356.1"/>
    <property type="molecule type" value="Genomic_DNA"/>
</dbReference>
<keyword evidence="3" id="KW-1185">Reference proteome</keyword>
<dbReference type="Proteomes" id="UP000318538">
    <property type="component" value="Chromosome"/>
</dbReference>
<protein>
    <submittedName>
        <fullName evidence="2">Uncharacterized protein</fullName>
    </submittedName>
</protein>
<accession>A0A517NE00</accession>
<evidence type="ECO:0000313" key="2">
    <source>
        <dbReference type="EMBL" id="QDT05356.1"/>
    </source>
</evidence>
<feature type="chain" id="PRO_5022060403" evidence="1">
    <location>
        <begin position="27"/>
        <end position="131"/>
    </location>
</feature>
<evidence type="ECO:0000256" key="1">
    <source>
        <dbReference type="SAM" id="SignalP"/>
    </source>
</evidence>
<gene>
    <name evidence="2" type="ORF">K227x_37560</name>
</gene>
<evidence type="ECO:0000313" key="3">
    <source>
        <dbReference type="Proteomes" id="UP000318538"/>
    </source>
</evidence>
<dbReference type="AlphaFoldDB" id="A0A517NE00"/>
<dbReference type="RefSeq" id="WP_145171440.1">
    <property type="nucleotide sequence ID" value="NZ_CP036525.1"/>
</dbReference>
<proteinExistence type="predicted"/>
<keyword evidence="1" id="KW-0732">Signal</keyword>
<dbReference type="KEGG" id="rlc:K227x_37560"/>
<reference evidence="2 3" key="1">
    <citation type="submission" date="2019-02" db="EMBL/GenBank/DDBJ databases">
        <title>Deep-cultivation of Planctomycetes and their phenomic and genomic characterization uncovers novel biology.</title>
        <authorList>
            <person name="Wiegand S."/>
            <person name="Jogler M."/>
            <person name="Boedeker C."/>
            <person name="Pinto D."/>
            <person name="Vollmers J."/>
            <person name="Rivas-Marin E."/>
            <person name="Kohn T."/>
            <person name="Peeters S.H."/>
            <person name="Heuer A."/>
            <person name="Rast P."/>
            <person name="Oberbeckmann S."/>
            <person name="Bunk B."/>
            <person name="Jeske O."/>
            <person name="Meyerdierks A."/>
            <person name="Storesund J.E."/>
            <person name="Kallscheuer N."/>
            <person name="Luecker S."/>
            <person name="Lage O.M."/>
            <person name="Pohl T."/>
            <person name="Merkel B.J."/>
            <person name="Hornburger P."/>
            <person name="Mueller R.-W."/>
            <person name="Bruemmer F."/>
            <person name="Labrenz M."/>
            <person name="Spormann A.M."/>
            <person name="Op den Camp H."/>
            <person name="Overmann J."/>
            <person name="Amann R."/>
            <person name="Jetten M.S.M."/>
            <person name="Mascher T."/>
            <person name="Medema M.H."/>
            <person name="Devos D.P."/>
            <person name="Kaster A.-K."/>
            <person name="Ovreas L."/>
            <person name="Rohde M."/>
            <person name="Galperin M.Y."/>
            <person name="Jogler C."/>
        </authorList>
    </citation>
    <scope>NUCLEOTIDE SEQUENCE [LARGE SCALE GENOMIC DNA]</scope>
    <source>
        <strain evidence="2 3">K22_7</strain>
    </source>
</reference>
<organism evidence="2 3">
    <name type="scientific">Rubripirellula lacrimiformis</name>
    <dbReference type="NCBI Taxonomy" id="1930273"/>
    <lineage>
        <taxon>Bacteria</taxon>
        <taxon>Pseudomonadati</taxon>
        <taxon>Planctomycetota</taxon>
        <taxon>Planctomycetia</taxon>
        <taxon>Pirellulales</taxon>
        <taxon>Pirellulaceae</taxon>
        <taxon>Rubripirellula</taxon>
    </lineage>
</organism>
<dbReference type="OrthoDB" id="292348at2"/>
<sequence precursor="true">MTRWQTGIVSFATLLLAITLSSIAEAQIVSPQTSYSTSDRFTRLSDQLVNRLRATRQEQRDYIALVVGKVKKGELDAELVVAIERYAIKRNSSFPMPFFERALRFEAAKRGVALPTVQQIASTATPKPSRR</sequence>
<feature type="signal peptide" evidence="1">
    <location>
        <begin position="1"/>
        <end position="26"/>
    </location>
</feature>
<name>A0A517NE00_9BACT</name>